<protein>
    <submittedName>
        <fullName evidence="1">DNA-binding protein</fullName>
    </submittedName>
</protein>
<proteinExistence type="predicted"/>
<dbReference type="RefSeq" id="WP_151003141.1">
    <property type="nucleotide sequence ID" value="NZ_BPQY01000594.1"/>
</dbReference>
<evidence type="ECO:0000313" key="2">
    <source>
        <dbReference type="Proteomes" id="UP000474159"/>
    </source>
</evidence>
<dbReference type="OrthoDB" id="9806994at2"/>
<keyword evidence="1" id="KW-0238">DNA-binding</keyword>
<name>A0A6L3SZN9_9HYPH</name>
<evidence type="ECO:0000313" key="1">
    <source>
        <dbReference type="EMBL" id="KAB1075945.1"/>
    </source>
</evidence>
<dbReference type="AlphaFoldDB" id="A0A6L3SZN9"/>
<gene>
    <name evidence="1" type="ORF">F6X53_24255</name>
</gene>
<sequence>MQTGQEVLRPHDLVERWGGIVSVRTLANWRSQSIGPRYVKYGGRIGYKEKDVLEWENKRTVEGTSDYIR</sequence>
<dbReference type="Proteomes" id="UP000474159">
    <property type="component" value="Unassembled WGS sequence"/>
</dbReference>
<organism evidence="1 2">
    <name type="scientific">Methylobacterium soli</name>
    <dbReference type="NCBI Taxonomy" id="553447"/>
    <lineage>
        <taxon>Bacteria</taxon>
        <taxon>Pseudomonadati</taxon>
        <taxon>Pseudomonadota</taxon>
        <taxon>Alphaproteobacteria</taxon>
        <taxon>Hyphomicrobiales</taxon>
        <taxon>Methylobacteriaceae</taxon>
        <taxon>Methylobacterium</taxon>
    </lineage>
</organism>
<dbReference type="GO" id="GO:0003677">
    <property type="term" value="F:DNA binding"/>
    <property type="evidence" value="ECO:0007669"/>
    <property type="project" value="UniProtKB-KW"/>
</dbReference>
<accession>A0A6L3SZN9</accession>
<dbReference type="EMBL" id="VZZK01000032">
    <property type="protein sequence ID" value="KAB1075945.1"/>
    <property type="molecule type" value="Genomic_DNA"/>
</dbReference>
<reference evidence="1 2" key="1">
    <citation type="submission" date="2019-09" db="EMBL/GenBank/DDBJ databases">
        <title>YIM 48816 draft genome.</title>
        <authorList>
            <person name="Jiang L."/>
        </authorList>
    </citation>
    <scope>NUCLEOTIDE SEQUENCE [LARGE SCALE GENOMIC DNA]</scope>
    <source>
        <strain evidence="1 2">YIM 48816</strain>
    </source>
</reference>
<dbReference type="InterPro" id="IPR009061">
    <property type="entry name" value="DNA-bd_dom_put_sf"/>
</dbReference>
<keyword evidence="2" id="KW-1185">Reference proteome</keyword>
<dbReference type="SUPFAM" id="SSF46955">
    <property type="entry name" value="Putative DNA-binding domain"/>
    <property type="match status" value="1"/>
</dbReference>
<comment type="caution">
    <text evidence="1">The sequence shown here is derived from an EMBL/GenBank/DDBJ whole genome shotgun (WGS) entry which is preliminary data.</text>
</comment>